<gene>
    <name evidence="3" type="primary">elyC</name>
    <name evidence="3" type="ORF">XM38_049300</name>
</gene>
<dbReference type="OrthoDB" id="9782395at2"/>
<feature type="transmembrane region" description="Helical" evidence="1">
    <location>
        <begin position="12"/>
        <end position="31"/>
    </location>
</feature>
<reference evidence="3 4" key="1">
    <citation type="journal article" date="2016" name="Biochim. Biophys. Acta">
        <title>Characterization of red-shifted phycobilisomes isolated from the chlorophyll f-containing cyanobacterium Halomicronema hongdechloris.</title>
        <authorList>
            <person name="Li Y."/>
            <person name="Lin Y."/>
            <person name="Garvey C.J."/>
            <person name="Birch D."/>
            <person name="Corkery R.W."/>
            <person name="Loughlin P.C."/>
            <person name="Scheer H."/>
            <person name="Willows R.D."/>
            <person name="Chen M."/>
        </authorList>
    </citation>
    <scope>NUCLEOTIDE SEQUENCE [LARGE SCALE GENOMIC DNA]</scope>
    <source>
        <strain evidence="3 4">C2206</strain>
    </source>
</reference>
<dbReference type="CDD" id="cd06259">
    <property type="entry name" value="YdcF-like"/>
    <property type="match status" value="1"/>
</dbReference>
<organism evidence="3 4">
    <name type="scientific">Halomicronema hongdechloris C2206</name>
    <dbReference type="NCBI Taxonomy" id="1641165"/>
    <lineage>
        <taxon>Bacteria</taxon>
        <taxon>Bacillati</taxon>
        <taxon>Cyanobacteriota</taxon>
        <taxon>Cyanophyceae</taxon>
        <taxon>Nodosilineales</taxon>
        <taxon>Nodosilineaceae</taxon>
        <taxon>Halomicronema</taxon>
    </lineage>
</organism>
<dbReference type="PANTHER" id="PTHR30336">
    <property type="entry name" value="INNER MEMBRANE PROTEIN, PROBABLE PERMEASE"/>
    <property type="match status" value="1"/>
</dbReference>
<dbReference type="GO" id="GO:0000270">
    <property type="term" value="P:peptidoglycan metabolic process"/>
    <property type="evidence" value="ECO:0007669"/>
    <property type="project" value="TreeGrafter"/>
</dbReference>
<evidence type="ECO:0000259" key="2">
    <source>
        <dbReference type="Pfam" id="PF02698"/>
    </source>
</evidence>
<evidence type="ECO:0000313" key="4">
    <source>
        <dbReference type="Proteomes" id="UP000191901"/>
    </source>
</evidence>
<dbReference type="GO" id="GO:0005886">
    <property type="term" value="C:plasma membrane"/>
    <property type="evidence" value="ECO:0007669"/>
    <property type="project" value="TreeGrafter"/>
</dbReference>
<accession>A0A1Z3HUK0</accession>
<dbReference type="GO" id="GO:0043164">
    <property type="term" value="P:Gram-negative-bacterium-type cell wall biogenesis"/>
    <property type="evidence" value="ECO:0007669"/>
    <property type="project" value="TreeGrafter"/>
</dbReference>
<sequence length="262" mass="28752">MFLLLSKLLPLLLYPLGLACLLLLVALVLLWRRPRWAAGAIATSLALLFISSNSWVADRFLQSLEWQHLPSELPNADAIVVLGGGMRPASSPRAWVEVSEAGDRVLHGARLYLAGKAPWLILSGGRIPWLDGGGAPESSDMAALATALGVPEEAILQDPTSLNTYQNAINVKALLQTYSLERVLLVTSALHMPRALALFRHQGIDAAPAPTDFLLSKARLQTAPQWQAHLVNFFPDARYLHEVTQALKEYLGLLVYRLRGWL</sequence>
<name>A0A1Z3HUK0_9CYAN</name>
<feature type="transmembrane region" description="Helical" evidence="1">
    <location>
        <begin position="38"/>
        <end position="57"/>
    </location>
</feature>
<protein>
    <submittedName>
        <fullName evidence="3">Envelope biogenesis factor ElyC</fullName>
    </submittedName>
</protein>
<dbReference type="PROSITE" id="PS51257">
    <property type="entry name" value="PROKAR_LIPOPROTEIN"/>
    <property type="match status" value="1"/>
</dbReference>
<dbReference type="InterPro" id="IPR014729">
    <property type="entry name" value="Rossmann-like_a/b/a_fold"/>
</dbReference>
<dbReference type="EMBL" id="CP021983">
    <property type="protein sequence ID" value="ASC73956.1"/>
    <property type="molecule type" value="Genomic_DNA"/>
</dbReference>
<keyword evidence="4" id="KW-1185">Reference proteome</keyword>
<feature type="domain" description="DUF218" evidence="2">
    <location>
        <begin position="77"/>
        <end position="252"/>
    </location>
</feature>
<dbReference type="Proteomes" id="UP000191901">
    <property type="component" value="Chromosome"/>
</dbReference>
<proteinExistence type="predicted"/>
<evidence type="ECO:0000256" key="1">
    <source>
        <dbReference type="SAM" id="Phobius"/>
    </source>
</evidence>
<dbReference type="KEGG" id="hhg:XM38_049300"/>
<dbReference type="RefSeq" id="WP_088431250.1">
    <property type="nucleotide sequence ID" value="NZ_CP021983.2"/>
</dbReference>
<dbReference type="AlphaFoldDB" id="A0A1Z3HUK0"/>
<evidence type="ECO:0000313" key="3">
    <source>
        <dbReference type="EMBL" id="ASC73956.1"/>
    </source>
</evidence>
<dbReference type="Gene3D" id="3.40.50.620">
    <property type="entry name" value="HUPs"/>
    <property type="match status" value="1"/>
</dbReference>
<dbReference type="InterPro" id="IPR051599">
    <property type="entry name" value="Cell_Envelope_Assoc"/>
</dbReference>
<keyword evidence="1" id="KW-1133">Transmembrane helix</keyword>
<keyword evidence="1" id="KW-0812">Transmembrane</keyword>
<dbReference type="InterPro" id="IPR003848">
    <property type="entry name" value="DUF218"/>
</dbReference>
<dbReference type="PANTHER" id="PTHR30336:SF4">
    <property type="entry name" value="ENVELOPE BIOGENESIS FACTOR ELYC"/>
    <property type="match status" value="1"/>
</dbReference>
<dbReference type="Pfam" id="PF02698">
    <property type="entry name" value="DUF218"/>
    <property type="match status" value="1"/>
</dbReference>
<keyword evidence="1" id="KW-0472">Membrane</keyword>